<reference evidence="2" key="1">
    <citation type="submission" date="2022-11" db="UniProtKB">
        <authorList>
            <consortium name="WormBaseParasite"/>
        </authorList>
    </citation>
    <scope>IDENTIFICATION</scope>
</reference>
<dbReference type="Proteomes" id="UP000887565">
    <property type="component" value="Unplaced"/>
</dbReference>
<keyword evidence="1" id="KW-1185">Reference proteome</keyword>
<name>A0A915L3B5_ROMCU</name>
<sequence length="72" mass="8468">MEQKCREETTHTVTQGSCRQLPPPTFGCRQLSRPNSWPDIDKKYLISWSKMTFFSKIGQKAEILRRCAEIMF</sequence>
<accession>A0A915L3B5</accession>
<organism evidence="1 2">
    <name type="scientific">Romanomermis culicivorax</name>
    <name type="common">Nematode worm</name>
    <dbReference type="NCBI Taxonomy" id="13658"/>
    <lineage>
        <taxon>Eukaryota</taxon>
        <taxon>Metazoa</taxon>
        <taxon>Ecdysozoa</taxon>
        <taxon>Nematoda</taxon>
        <taxon>Enoplea</taxon>
        <taxon>Dorylaimia</taxon>
        <taxon>Mermithida</taxon>
        <taxon>Mermithoidea</taxon>
        <taxon>Mermithidae</taxon>
        <taxon>Romanomermis</taxon>
    </lineage>
</organism>
<dbReference type="WBParaSite" id="nRc.2.0.1.t45599-RA">
    <property type="protein sequence ID" value="nRc.2.0.1.t45599-RA"/>
    <property type="gene ID" value="nRc.2.0.1.g45599"/>
</dbReference>
<evidence type="ECO:0000313" key="1">
    <source>
        <dbReference type="Proteomes" id="UP000887565"/>
    </source>
</evidence>
<proteinExistence type="predicted"/>
<evidence type="ECO:0000313" key="2">
    <source>
        <dbReference type="WBParaSite" id="nRc.2.0.1.t45599-RA"/>
    </source>
</evidence>
<dbReference type="AlphaFoldDB" id="A0A915L3B5"/>
<protein>
    <submittedName>
        <fullName evidence="2">Uncharacterized protein</fullName>
    </submittedName>
</protein>